<dbReference type="Gene3D" id="2.70.70.10">
    <property type="entry name" value="Glucose Permease (Domain IIA)"/>
    <property type="match status" value="1"/>
</dbReference>
<dbReference type="Proteomes" id="UP001165287">
    <property type="component" value="Unassembled WGS sequence"/>
</dbReference>
<dbReference type="RefSeq" id="WP_224136569.1">
    <property type="nucleotide sequence ID" value="NZ_JAIQUM010000003.1"/>
</dbReference>
<evidence type="ECO:0000313" key="4">
    <source>
        <dbReference type="EMBL" id="MBZ5749108.1"/>
    </source>
</evidence>
<evidence type="ECO:0000313" key="5">
    <source>
        <dbReference type="Proteomes" id="UP001165287"/>
    </source>
</evidence>
<dbReference type="PANTHER" id="PTHR21666:SF291">
    <property type="entry name" value="STAGE II SPORULATION PROTEIN Q"/>
    <property type="match status" value="1"/>
</dbReference>
<dbReference type="Pfam" id="PF01551">
    <property type="entry name" value="Peptidase_M23"/>
    <property type="match status" value="1"/>
</dbReference>
<accession>A0ABS7ULB6</accession>
<dbReference type="InterPro" id="IPR050570">
    <property type="entry name" value="Cell_wall_metabolism_enzyme"/>
</dbReference>
<protein>
    <submittedName>
        <fullName evidence="4">Peptidoglycan DD-metalloendopeptidase family protein</fullName>
    </submittedName>
</protein>
<evidence type="ECO:0000256" key="1">
    <source>
        <dbReference type="SAM" id="MobiDB-lite"/>
    </source>
</evidence>
<proteinExistence type="predicted"/>
<keyword evidence="2" id="KW-0472">Membrane</keyword>
<dbReference type="SUPFAM" id="SSF51261">
    <property type="entry name" value="Duplicated hybrid motif"/>
    <property type="match status" value="1"/>
</dbReference>
<reference evidence="4" key="1">
    <citation type="submission" date="2024-05" db="EMBL/GenBank/DDBJ databases">
        <title>Metabacillus sp. nov., isolated from the rhizosphere soil of tomato plants.</title>
        <authorList>
            <person name="Ma R."/>
        </authorList>
    </citation>
    <scope>NUCLEOTIDE SEQUENCE</scope>
    <source>
        <strain evidence="4">DBTR6</strain>
    </source>
</reference>
<keyword evidence="5" id="KW-1185">Reference proteome</keyword>
<keyword evidence="2" id="KW-0812">Transmembrane</keyword>
<evidence type="ECO:0000256" key="2">
    <source>
        <dbReference type="SAM" id="Phobius"/>
    </source>
</evidence>
<dbReference type="InterPro" id="IPR016047">
    <property type="entry name" value="M23ase_b-sheet_dom"/>
</dbReference>
<name>A0ABS7ULB6_9BACI</name>
<organism evidence="4 5">
    <name type="scientific">Metabacillus rhizolycopersici</name>
    <dbReference type="NCBI Taxonomy" id="2875709"/>
    <lineage>
        <taxon>Bacteria</taxon>
        <taxon>Bacillati</taxon>
        <taxon>Bacillota</taxon>
        <taxon>Bacilli</taxon>
        <taxon>Bacillales</taxon>
        <taxon>Bacillaceae</taxon>
        <taxon>Metabacillus</taxon>
    </lineage>
</organism>
<feature type="domain" description="M23ase beta-sheet core" evidence="3">
    <location>
        <begin position="118"/>
        <end position="216"/>
    </location>
</feature>
<comment type="caution">
    <text evidence="4">The sequence shown here is derived from an EMBL/GenBank/DDBJ whole genome shotgun (WGS) entry which is preliminary data.</text>
</comment>
<evidence type="ECO:0000259" key="3">
    <source>
        <dbReference type="Pfam" id="PF01551"/>
    </source>
</evidence>
<dbReference type="PANTHER" id="PTHR21666">
    <property type="entry name" value="PEPTIDASE-RELATED"/>
    <property type="match status" value="1"/>
</dbReference>
<feature type="region of interest" description="Disordered" evidence="1">
    <location>
        <begin position="230"/>
        <end position="314"/>
    </location>
</feature>
<keyword evidence="2" id="KW-1133">Transmembrane helix</keyword>
<sequence>MREEEKKRTSPNTKFQAFFRKRWVFPAIYLMSAAVILTAVLWYQNISNNVAENLNAPEQGENAINDQEAVEVNATKENFTIPALDPDSVNVVKKFYDPNASTEEQEAALVFYNNSYRMNKGIDIAREDQKEFDVVASLSGTVTKAKNDPILGYVVEIDHDNDLVTVYQSLADVNVQAGDKVEQNELIGTAGKNLFNEEDGIHVHFEIRQNGTAVNPLTYMDKPVTSIEEAAKEDEMRKEAPKQEIEAPKEETEAPKEETEAPKKDVEAPKEDAKPDEESKEDSPKSDKDGKTEKGDSEGSEQSDKPEASNSINS</sequence>
<feature type="compositionally biased region" description="Basic and acidic residues" evidence="1">
    <location>
        <begin position="230"/>
        <end position="307"/>
    </location>
</feature>
<dbReference type="InterPro" id="IPR011055">
    <property type="entry name" value="Dup_hybrid_motif"/>
</dbReference>
<feature type="transmembrane region" description="Helical" evidence="2">
    <location>
        <begin position="23"/>
        <end position="43"/>
    </location>
</feature>
<dbReference type="EMBL" id="JAIQUM010000003">
    <property type="protein sequence ID" value="MBZ5749108.1"/>
    <property type="molecule type" value="Genomic_DNA"/>
</dbReference>
<dbReference type="CDD" id="cd12797">
    <property type="entry name" value="M23_peptidase"/>
    <property type="match status" value="1"/>
</dbReference>
<gene>
    <name evidence="4" type="ORF">K9V48_02355</name>
</gene>